<name>W9RV30_9ROSA</name>
<evidence type="ECO:0000256" key="1">
    <source>
        <dbReference type="SAM" id="Coils"/>
    </source>
</evidence>
<organism evidence="3 4">
    <name type="scientific">Morus notabilis</name>
    <dbReference type="NCBI Taxonomy" id="981085"/>
    <lineage>
        <taxon>Eukaryota</taxon>
        <taxon>Viridiplantae</taxon>
        <taxon>Streptophyta</taxon>
        <taxon>Embryophyta</taxon>
        <taxon>Tracheophyta</taxon>
        <taxon>Spermatophyta</taxon>
        <taxon>Magnoliopsida</taxon>
        <taxon>eudicotyledons</taxon>
        <taxon>Gunneridae</taxon>
        <taxon>Pentapetalae</taxon>
        <taxon>rosids</taxon>
        <taxon>fabids</taxon>
        <taxon>Rosales</taxon>
        <taxon>Moraceae</taxon>
        <taxon>Moreae</taxon>
        <taxon>Morus</taxon>
    </lineage>
</organism>
<gene>
    <name evidence="3" type="ORF">L484_009239</name>
</gene>
<dbReference type="Proteomes" id="UP000030645">
    <property type="component" value="Unassembled WGS sequence"/>
</dbReference>
<keyword evidence="1" id="KW-0175">Coiled coil</keyword>
<proteinExistence type="predicted"/>
<protein>
    <recommendedName>
        <fullName evidence="2">Transposase (putative) gypsy type domain-containing protein</fullName>
    </recommendedName>
</protein>
<sequence length="671" mass="75255">MQLMVSGIFLSTSVPRGSYAFLIFLKVVCISLTSQRVDVLTWAFLCCVEGSQTLGVEDDRCLGIEGGHLWRGGSTTCHAVNAPPVTHIFPHNSCPSGQRIPLDNPRARFGCLSVPRVWEPNFEPTFVMIALMLRLYSRDVTVMSLLCLYHNHKNGLKPSSRGPVRCATRLSFYGGDLVVVFSSDDNSILSEIEAYMGGPSEGFSDEFDSVDHMLEEEANKIPFTGGSVSGFTASTVDAQLAATSGDLDRPFFTADIVASRVRNKDIIRAVKEGCIDGRWFEYLLPDIHFRTSMPPTRYLPVYTRAVTAGMTLPVHPFVKDYCHHYGISPAQLAPNFWYCFAGAWVLWSQRFDMDLLLNEFMFMYKLCHVAKCDGWYFWSGHGRSQPMLGTLIRGLPSSSHGWKPMFFMIRGPFNFHPEDRLPRHRKVQTSFGNMVCHDRPKLSGHRLVRVETTFLYPKKARHIDTLLTKFNLRGAGLILDLLDPSDPLTVREYFHLSDKGTSPAPKERVIMLGAKIMDSNFQVPDISDAEIGAMLKLLPHVSLVFQALYELFLDPHWISAAQSSLVDHQSKQISFQIHGLVLAILNLIDLVKVKECGKETDSVEAKLNSFLDAANKKHMSTVEERDVAVAKIESLERELAKLRSLKNEVASLRAAVEELTRRAEASEKKSA</sequence>
<evidence type="ECO:0000313" key="4">
    <source>
        <dbReference type="Proteomes" id="UP000030645"/>
    </source>
</evidence>
<reference evidence="4" key="1">
    <citation type="submission" date="2013-01" db="EMBL/GenBank/DDBJ databases">
        <title>Draft Genome Sequence of a Mulberry Tree, Morus notabilis C.K. Schneid.</title>
        <authorList>
            <person name="He N."/>
            <person name="Zhao S."/>
        </authorList>
    </citation>
    <scope>NUCLEOTIDE SEQUENCE</scope>
</reference>
<dbReference type="InterPro" id="IPR007321">
    <property type="entry name" value="Transposase_28"/>
</dbReference>
<evidence type="ECO:0000313" key="3">
    <source>
        <dbReference type="EMBL" id="EXC11827.1"/>
    </source>
</evidence>
<dbReference type="EMBL" id="KE345705">
    <property type="protein sequence ID" value="EXC11827.1"/>
    <property type="molecule type" value="Genomic_DNA"/>
</dbReference>
<feature type="domain" description="Transposase (putative) gypsy type" evidence="2">
    <location>
        <begin position="302"/>
        <end position="367"/>
    </location>
</feature>
<dbReference type="Pfam" id="PF04195">
    <property type="entry name" value="Transposase_28"/>
    <property type="match status" value="1"/>
</dbReference>
<dbReference type="AlphaFoldDB" id="W9RV30"/>
<feature type="coiled-coil region" evidence="1">
    <location>
        <begin position="625"/>
        <end position="669"/>
    </location>
</feature>
<accession>W9RV30</accession>
<keyword evidence="4" id="KW-1185">Reference proteome</keyword>
<evidence type="ECO:0000259" key="2">
    <source>
        <dbReference type="Pfam" id="PF04195"/>
    </source>
</evidence>